<dbReference type="InterPro" id="IPR042449">
    <property type="entry name" value="Ub-E1_IAD_1"/>
</dbReference>
<evidence type="ECO:0000259" key="6">
    <source>
        <dbReference type="Pfam" id="PF16190"/>
    </source>
</evidence>
<dbReference type="Gene3D" id="3.50.50.80">
    <property type="entry name" value="Ubiquitin-activating enzyme E1, inactive adenylation domain, subdomain 1"/>
    <property type="match status" value="1"/>
</dbReference>
<comment type="pathway">
    <text evidence="1">Protein modification; protein ubiquitination.</text>
</comment>
<dbReference type="InterPro" id="IPR045886">
    <property type="entry name" value="ThiF/MoeB/HesA"/>
</dbReference>
<evidence type="ECO:0000256" key="4">
    <source>
        <dbReference type="SAM" id="MobiDB-lite"/>
    </source>
</evidence>
<evidence type="ECO:0000256" key="1">
    <source>
        <dbReference type="ARBA" id="ARBA00004906"/>
    </source>
</evidence>
<protein>
    <submittedName>
        <fullName evidence="7">Ubiquitin-activating enzyme 1</fullName>
    </submittedName>
</protein>
<dbReference type="InterPro" id="IPR042302">
    <property type="entry name" value="E1_FCCH_sf"/>
</dbReference>
<dbReference type="GO" id="GO:0004839">
    <property type="term" value="F:ubiquitin activating enzyme activity"/>
    <property type="evidence" value="ECO:0007669"/>
    <property type="project" value="TreeGrafter"/>
</dbReference>
<dbReference type="GO" id="GO:0005737">
    <property type="term" value="C:cytoplasm"/>
    <property type="evidence" value="ECO:0007669"/>
    <property type="project" value="TreeGrafter"/>
</dbReference>
<dbReference type="AlphaFoldDB" id="A0AAV8HQ29"/>
<dbReference type="Pfam" id="PF00899">
    <property type="entry name" value="ThiF"/>
    <property type="match status" value="1"/>
</dbReference>
<dbReference type="Gene3D" id="3.40.50.12550">
    <property type="entry name" value="Ubiquitin-activating enzyme E1, inactive adenylation domain, subdomain 2"/>
    <property type="match status" value="1"/>
</dbReference>
<evidence type="ECO:0000259" key="5">
    <source>
        <dbReference type="Pfam" id="PF00899"/>
    </source>
</evidence>
<evidence type="ECO:0000313" key="7">
    <source>
        <dbReference type="EMBL" id="KAJ4816933.1"/>
    </source>
</evidence>
<feature type="domain" description="THIF-type NAD/FAD binding fold" evidence="5">
    <location>
        <begin position="55"/>
        <end position="158"/>
    </location>
</feature>
<accession>A0AAV8HQ29</accession>
<dbReference type="FunFam" id="3.50.50.80:FF:000003">
    <property type="entry name" value="Ubiquitin-activating enzyme E1 2"/>
    <property type="match status" value="1"/>
</dbReference>
<dbReference type="FunFam" id="2.40.30.180:FF:000001">
    <property type="entry name" value="ubiquitin-like modifier-activating enzyme 1"/>
    <property type="match status" value="1"/>
</dbReference>
<dbReference type="InterPro" id="IPR000594">
    <property type="entry name" value="ThiF_NAD_FAD-bd"/>
</dbReference>
<feature type="region of interest" description="Disordered" evidence="4">
    <location>
        <begin position="1"/>
        <end position="50"/>
    </location>
</feature>
<proteinExistence type="inferred from homology"/>
<gene>
    <name evidence="7" type="ORF">LUZ62_029499</name>
</gene>
<keyword evidence="3" id="KW-0436">Ligase</keyword>
<dbReference type="PRINTS" id="PR01849">
    <property type="entry name" value="UBIQUITINACT"/>
</dbReference>
<dbReference type="EMBL" id="JAMFTS010000001">
    <property type="protein sequence ID" value="KAJ4816933.1"/>
    <property type="molecule type" value="Genomic_DNA"/>
</dbReference>
<dbReference type="GO" id="GO:0005634">
    <property type="term" value="C:nucleus"/>
    <property type="evidence" value="ECO:0007669"/>
    <property type="project" value="TreeGrafter"/>
</dbReference>
<dbReference type="InterPro" id="IPR000011">
    <property type="entry name" value="UBQ/SUMO-activ_enz_E1-like"/>
</dbReference>
<evidence type="ECO:0000256" key="3">
    <source>
        <dbReference type="ARBA" id="ARBA00022598"/>
    </source>
</evidence>
<reference evidence="7" key="1">
    <citation type="submission" date="2022-08" db="EMBL/GenBank/DDBJ databases">
        <authorList>
            <person name="Marques A."/>
        </authorList>
    </citation>
    <scope>NUCLEOTIDE SEQUENCE</scope>
    <source>
        <strain evidence="7">RhyPub2mFocal</strain>
        <tissue evidence="7">Leaves</tissue>
    </source>
</reference>
<dbReference type="SUPFAM" id="SSF69572">
    <property type="entry name" value="Activating enzymes of the ubiquitin-like proteins"/>
    <property type="match status" value="1"/>
</dbReference>
<dbReference type="InterPro" id="IPR032418">
    <property type="entry name" value="E1_FCCH"/>
</dbReference>
<dbReference type="PANTHER" id="PTHR10953:SF215">
    <property type="entry name" value="UBIQUITIN-ACTIVATING ENZYME E1 1"/>
    <property type="match status" value="1"/>
</dbReference>
<name>A0AAV8HQ29_9POAL</name>
<sequence length="318" mass="34906">MLPQKRAAGSDAEGHVSDGDKTKRSKNSEARPSSKMDNGSNGVSTNLPPIDEDLHSRQLAVYGRETMRRLFASNVLISGLNGLGAEIAKNLVLAGVKSVTLHDVEKVEIQDLSSNFFLTEEDVGTNRALACVKKLGELNNAVFVNALTEDLSEDNLLDYQVVVFTDIGLEKAIQFNEYCRNQSPPIAFIKAEIRGLFGGIFCDFGPEFTVIDTDGEEPRTGIIASISNDNPALISCVDDERLEFQDGNYVLFSEVKGMTELNDGKPRKIKVTRAHSFVLEEDTTNFGVYEKGGIVTEVKQPKVLKFKSLRESLREPGA</sequence>
<dbReference type="Gene3D" id="2.40.30.180">
    <property type="entry name" value="Ubiquitin-activating enzyme E1, FCCH domain"/>
    <property type="match status" value="1"/>
</dbReference>
<comment type="caution">
    <text evidence="7">The sequence shown here is derived from an EMBL/GenBank/DDBJ whole genome shotgun (WGS) entry which is preliminary data.</text>
</comment>
<keyword evidence="8" id="KW-1185">Reference proteome</keyword>
<dbReference type="GO" id="GO:0006974">
    <property type="term" value="P:DNA damage response"/>
    <property type="evidence" value="ECO:0007669"/>
    <property type="project" value="TreeGrafter"/>
</dbReference>
<evidence type="ECO:0000256" key="2">
    <source>
        <dbReference type="ARBA" id="ARBA00005673"/>
    </source>
</evidence>
<dbReference type="CDD" id="cd01491">
    <property type="entry name" value="Ube1_repeat1"/>
    <property type="match status" value="1"/>
</dbReference>
<feature type="compositionally biased region" description="Basic and acidic residues" evidence="4">
    <location>
        <begin position="12"/>
        <end position="34"/>
    </location>
</feature>
<feature type="compositionally biased region" description="Polar residues" evidence="4">
    <location>
        <begin position="35"/>
        <end position="47"/>
    </location>
</feature>
<dbReference type="Proteomes" id="UP001140206">
    <property type="component" value="Chromosome 1"/>
</dbReference>
<dbReference type="InterPro" id="IPR035985">
    <property type="entry name" value="Ubiquitin-activating_enz"/>
</dbReference>
<feature type="domain" description="Ubiquitin-activating enzyme E1 FCCH" evidence="6">
    <location>
        <begin position="229"/>
        <end position="299"/>
    </location>
</feature>
<dbReference type="PANTHER" id="PTHR10953">
    <property type="entry name" value="UBIQUITIN-ACTIVATING ENZYME E1"/>
    <property type="match status" value="1"/>
</dbReference>
<organism evidence="7 8">
    <name type="scientific">Rhynchospora pubera</name>
    <dbReference type="NCBI Taxonomy" id="906938"/>
    <lineage>
        <taxon>Eukaryota</taxon>
        <taxon>Viridiplantae</taxon>
        <taxon>Streptophyta</taxon>
        <taxon>Embryophyta</taxon>
        <taxon>Tracheophyta</taxon>
        <taxon>Spermatophyta</taxon>
        <taxon>Magnoliopsida</taxon>
        <taxon>Liliopsida</taxon>
        <taxon>Poales</taxon>
        <taxon>Cyperaceae</taxon>
        <taxon>Cyperoideae</taxon>
        <taxon>Rhynchosporeae</taxon>
        <taxon>Rhynchospora</taxon>
    </lineage>
</organism>
<comment type="similarity">
    <text evidence="2">Belongs to the ubiquitin-activating E1 family.</text>
</comment>
<dbReference type="Pfam" id="PF16190">
    <property type="entry name" value="E1_FCCH"/>
    <property type="match status" value="1"/>
</dbReference>
<dbReference type="GO" id="GO:0006511">
    <property type="term" value="P:ubiquitin-dependent protein catabolic process"/>
    <property type="evidence" value="ECO:0007669"/>
    <property type="project" value="TreeGrafter"/>
</dbReference>
<evidence type="ECO:0000313" key="8">
    <source>
        <dbReference type="Proteomes" id="UP001140206"/>
    </source>
</evidence>